<comment type="similarity">
    <text evidence="2 6">Belongs to the ARPC3 family.</text>
</comment>
<comment type="subunit">
    <text evidence="6">Component of the Arp2/3 complex.</text>
</comment>
<dbReference type="EMBL" id="QEAP01000642">
    <property type="protein sequence ID" value="TPX62480.1"/>
    <property type="molecule type" value="Genomic_DNA"/>
</dbReference>
<keyword evidence="4 6" id="KW-0009">Actin-binding</keyword>
<dbReference type="Pfam" id="PF04062">
    <property type="entry name" value="P21-Arc"/>
    <property type="match status" value="1"/>
</dbReference>
<comment type="subcellular location">
    <subcellularLocation>
        <location evidence="1 6">Cytoplasm</location>
        <location evidence="1 6">Cytoskeleton</location>
    </subcellularLocation>
</comment>
<protein>
    <recommendedName>
        <fullName evidence="6">Actin-related protein 2/3 complex subunit 3</fullName>
    </recommendedName>
</protein>
<dbReference type="InterPro" id="IPR036753">
    <property type="entry name" value="ARPC3_sf"/>
</dbReference>
<keyword evidence="5 6" id="KW-0206">Cytoskeleton</keyword>
<dbReference type="PIRSF" id="PIRSF016315">
    <property type="entry name" value="ARP2/3_P21-Arc"/>
    <property type="match status" value="1"/>
</dbReference>
<sequence length="179" mass="20211">MPAFHSQFDPSQFRAVGNVSLLPVKSKNRGPAPIPQSPTEDDIVDEAIYVFRPNCFFRNFEIQGGSDRVLIYLLLFIQECLLKLAAKSPNLAEGQRVLQTHAMQNFSLPGDSNFPLNALYEKPATKQDAETLKQYLQQLRMEVALRLPAKVYEGDKLSKWWMCFSKRKFMGLAGVGTLA</sequence>
<comment type="function">
    <text evidence="6">Functions as component of the Arp2/3 complex which is involved in regulation of actin polymerization and together with an activating nucleation-promoting factor (NPF) mediates the formation of branched actin networks.</text>
</comment>
<dbReference type="SUPFAM" id="SSF69060">
    <property type="entry name" value="Arp2/3 complex 21 kDa subunit ARPC3"/>
    <property type="match status" value="1"/>
</dbReference>
<dbReference type="GO" id="GO:0034314">
    <property type="term" value="P:Arp2/3 complex-mediated actin nucleation"/>
    <property type="evidence" value="ECO:0007669"/>
    <property type="project" value="UniProtKB-UniRule"/>
</dbReference>
<evidence type="ECO:0000313" key="7">
    <source>
        <dbReference type="EMBL" id="TPX62480.1"/>
    </source>
</evidence>
<evidence type="ECO:0000256" key="1">
    <source>
        <dbReference type="ARBA" id="ARBA00004245"/>
    </source>
</evidence>
<gene>
    <name evidence="7" type="ORF">CcCBS67573_g08824</name>
</gene>
<evidence type="ECO:0000256" key="5">
    <source>
        <dbReference type="ARBA" id="ARBA00023212"/>
    </source>
</evidence>
<accession>A0A507EH13</accession>
<dbReference type="GO" id="GO:0005885">
    <property type="term" value="C:Arp2/3 protein complex"/>
    <property type="evidence" value="ECO:0007669"/>
    <property type="project" value="UniProtKB-UniRule"/>
</dbReference>
<dbReference type="GO" id="GO:0003779">
    <property type="term" value="F:actin binding"/>
    <property type="evidence" value="ECO:0007669"/>
    <property type="project" value="UniProtKB-KW"/>
</dbReference>
<reference evidence="7 8" key="1">
    <citation type="journal article" date="2019" name="Sci. Rep.">
        <title>Comparative genomics of chytrid fungi reveal insights into the obligate biotrophic and pathogenic lifestyle of Synchytrium endobioticum.</title>
        <authorList>
            <person name="van de Vossenberg B.T.L.H."/>
            <person name="Warris S."/>
            <person name="Nguyen H.D.T."/>
            <person name="van Gent-Pelzer M.P.E."/>
            <person name="Joly D.L."/>
            <person name="van de Geest H.C."/>
            <person name="Bonants P.J.M."/>
            <person name="Smith D.S."/>
            <person name="Levesque C.A."/>
            <person name="van der Lee T.A.J."/>
        </authorList>
    </citation>
    <scope>NUCLEOTIDE SEQUENCE [LARGE SCALE GENOMIC DNA]</scope>
    <source>
        <strain evidence="7 8">CBS 675.73</strain>
    </source>
</reference>
<organism evidence="7 8">
    <name type="scientific">Chytriomyces confervae</name>
    <dbReference type="NCBI Taxonomy" id="246404"/>
    <lineage>
        <taxon>Eukaryota</taxon>
        <taxon>Fungi</taxon>
        <taxon>Fungi incertae sedis</taxon>
        <taxon>Chytridiomycota</taxon>
        <taxon>Chytridiomycota incertae sedis</taxon>
        <taxon>Chytridiomycetes</taxon>
        <taxon>Chytridiales</taxon>
        <taxon>Chytriomycetaceae</taxon>
        <taxon>Chytriomyces</taxon>
    </lineage>
</organism>
<proteinExistence type="inferred from homology"/>
<name>A0A507EH13_9FUNG</name>
<evidence type="ECO:0000313" key="8">
    <source>
        <dbReference type="Proteomes" id="UP000320333"/>
    </source>
</evidence>
<dbReference type="InterPro" id="IPR007204">
    <property type="entry name" value="ARPC3"/>
</dbReference>
<dbReference type="AlphaFoldDB" id="A0A507EH13"/>
<dbReference type="STRING" id="246404.A0A507EH13"/>
<dbReference type="Proteomes" id="UP000320333">
    <property type="component" value="Unassembled WGS sequence"/>
</dbReference>
<evidence type="ECO:0000256" key="4">
    <source>
        <dbReference type="ARBA" id="ARBA00023203"/>
    </source>
</evidence>
<evidence type="ECO:0000256" key="3">
    <source>
        <dbReference type="ARBA" id="ARBA00022490"/>
    </source>
</evidence>
<dbReference type="PANTHER" id="PTHR12391">
    <property type="entry name" value="ARP2/3 COMPLEX 21 KD SUBUNIT"/>
    <property type="match status" value="1"/>
</dbReference>
<comment type="caution">
    <text evidence="7">The sequence shown here is derived from an EMBL/GenBank/DDBJ whole genome shotgun (WGS) entry which is preliminary data.</text>
</comment>
<evidence type="ECO:0000256" key="2">
    <source>
        <dbReference type="ARBA" id="ARBA00010856"/>
    </source>
</evidence>
<evidence type="ECO:0000256" key="6">
    <source>
        <dbReference type="PIRNR" id="PIRNR016315"/>
    </source>
</evidence>
<dbReference type="Gene3D" id="1.10.1760.10">
    <property type="entry name" value="Actin-related protein 2/3 complex subunit 3"/>
    <property type="match status" value="1"/>
</dbReference>
<dbReference type="OrthoDB" id="200404at2759"/>
<keyword evidence="3 6" id="KW-0963">Cytoplasm</keyword>
<dbReference type="GO" id="GO:0030833">
    <property type="term" value="P:regulation of actin filament polymerization"/>
    <property type="evidence" value="ECO:0007669"/>
    <property type="project" value="InterPro"/>
</dbReference>
<keyword evidence="8" id="KW-1185">Reference proteome</keyword>